<keyword evidence="1" id="KW-0949">S-adenosyl-L-methionine</keyword>
<evidence type="ECO:0000256" key="1">
    <source>
        <dbReference type="HAMAP-Rule" id="MF_01813"/>
    </source>
</evidence>
<comment type="pathway">
    <text evidence="1">Cofactor biosynthesis; ubiquinone biosynthesis.</text>
</comment>
<dbReference type="PANTHER" id="PTHR43591:SF24">
    <property type="entry name" value="2-METHOXY-6-POLYPRENYL-1,4-BENZOQUINOL METHYLASE, MITOCHONDRIAL"/>
    <property type="match status" value="1"/>
</dbReference>
<dbReference type="NCBIfam" id="TIGR01934">
    <property type="entry name" value="MenG_MenH_UbiE"/>
    <property type="match status" value="1"/>
</dbReference>
<dbReference type="SUPFAM" id="SSF53335">
    <property type="entry name" value="S-adenosyl-L-methionine-dependent methyltransferases"/>
    <property type="match status" value="1"/>
</dbReference>
<protein>
    <recommendedName>
        <fullName evidence="1">Ubiquinone/menaquinone biosynthesis C-methyltransferase UbiE</fullName>
        <ecNumber evidence="1">2.1.1.163</ecNumber>
        <ecNumber evidence="1">2.1.1.201</ecNumber>
    </recommendedName>
    <alternativeName>
        <fullName evidence="1">2-methoxy-6-polyprenyl-1,4-benzoquinol methylase</fullName>
    </alternativeName>
    <alternativeName>
        <fullName evidence="1">Demethylmenaquinone methyltransferase</fullName>
    </alternativeName>
</protein>
<proteinExistence type="inferred from homology"/>
<comment type="catalytic activity">
    <reaction evidence="1">
        <text>a 2-demethylmenaquinol + S-adenosyl-L-methionine = a menaquinol + S-adenosyl-L-homocysteine + H(+)</text>
        <dbReference type="Rhea" id="RHEA:42640"/>
        <dbReference type="Rhea" id="RHEA-COMP:9539"/>
        <dbReference type="Rhea" id="RHEA-COMP:9563"/>
        <dbReference type="ChEBI" id="CHEBI:15378"/>
        <dbReference type="ChEBI" id="CHEBI:18151"/>
        <dbReference type="ChEBI" id="CHEBI:55437"/>
        <dbReference type="ChEBI" id="CHEBI:57856"/>
        <dbReference type="ChEBI" id="CHEBI:59789"/>
        <dbReference type="EC" id="2.1.1.163"/>
    </reaction>
</comment>
<dbReference type="UniPathway" id="UPA00079">
    <property type="reaction ID" value="UER00169"/>
</dbReference>
<dbReference type="PROSITE" id="PS01183">
    <property type="entry name" value="UBIE_1"/>
    <property type="match status" value="1"/>
</dbReference>
<dbReference type="OrthoDB" id="9808140at2"/>
<dbReference type="UniPathway" id="UPA00232"/>
<dbReference type="EC" id="2.1.1.163" evidence="1"/>
<dbReference type="PANTHER" id="PTHR43591">
    <property type="entry name" value="METHYLTRANSFERASE"/>
    <property type="match status" value="1"/>
</dbReference>
<dbReference type="HAMAP" id="MF_01813">
    <property type="entry name" value="MenG_UbiE_methyltr"/>
    <property type="match status" value="1"/>
</dbReference>
<keyword evidence="1" id="KW-0474">Menaquinone biosynthesis</keyword>
<feature type="binding site" evidence="1">
    <location>
        <begin position="124"/>
        <end position="125"/>
    </location>
    <ligand>
        <name>S-adenosyl-L-methionine</name>
        <dbReference type="ChEBI" id="CHEBI:59789"/>
    </ligand>
</feature>
<gene>
    <name evidence="1" type="primary">ubiE</name>
    <name evidence="2" type="ORF">C4900_00790</name>
</gene>
<comment type="caution">
    <text evidence="1">Lacks conserved residue(s) required for the propagation of feature annotation.</text>
</comment>
<keyword evidence="3" id="KW-1185">Reference proteome</keyword>
<dbReference type="NCBIfam" id="NF001240">
    <property type="entry name" value="PRK00216.1-1"/>
    <property type="match status" value="1"/>
</dbReference>
<feature type="binding site" evidence="1">
    <location>
        <position position="75"/>
    </location>
    <ligand>
        <name>S-adenosyl-L-methionine</name>
        <dbReference type="ChEBI" id="CHEBI:59789"/>
    </ligand>
</feature>
<dbReference type="GO" id="GO:0009234">
    <property type="term" value="P:menaquinone biosynthetic process"/>
    <property type="evidence" value="ECO:0007669"/>
    <property type="project" value="UniProtKB-UniRule"/>
</dbReference>
<evidence type="ECO:0000313" key="3">
    <source>
        <dbReference type="Proteomes" id="UP000253250"/>
    </source>
</evidence>
<organism evidence="2 3">
    <name type="scientific">Acidiferrobacter thiooxydans</name>
    <dbReference type="NCBI Taxonomy" id="163359"/>
    <lineage>
        <taxon>Bacteria</taxon>
        <taxon>Pseudomonadati</taxon>
        <taxon>Pseudomonadota</taxon>
        <taxon>Gammaproteobacteria</taxon>
        <taxon>Acidiferrobacterales</taxon>
        <taxon>Acidiferrobacteraceae</taxon>
        <taxon>Acidiferrobacter</taxon>
    </lineage>
</organism>
<comment type="similarity">
    <text evidence="1">Belongs to the class I-like SAM-binding methyltransferase superfamily. MenG/UbiE family.</text>
</comment>
<dbReference type="PROSITE" id="PS51608">
    <property type="entry name" value="SAM_MT_UBIE"/>
    <property type="match status" value="1"/>
</dbReference>
<dbReference type="RefSeq" id="WP_065970127.1">
    <property type="nucleotide sequence ID" value="NZ_CP080624.1"/>
</dbReference>
<evidence type="ECO:0000313" key="2">
    <source>
        <dbReference type="EMBL" id="RCN58370.1"/>
    </source>
</evidence>
<dbReference type="GO" id="GO:0008425">
    <property type="term" value="F:2-methoxy-6-polyprenyl-1,4-benzoquinol methyltransferase activity"/>
    <property type="evidence" value="ECO:0007669"/>
    <property type="project" value="UniProtKB-UniRule"/>
</dbReference>
<keyword evidence="1" id="KW-0831">Ubiquinone biosynthesis</keyword>
<keyword evidence="1 2" id="KW-0808">Transferase</keyword>
<dbReference type="STRING" id="163359.A9R16_11215"/>
<dbReference type="NCBIfam" id="NF001244">
    <property type="entry name" value="PRK00216.1-5"/>
    <property type="match status" value="1"/>
</dbReference>
<dbReference type="InterPro" id="IPR004033">
    <property type="entry name" value="UbiE/COQ5_MeTrFase"/>
</dbReference>
<dbReference type="EMBL" id="PSYR01000001">
    <property type="protein sequence ID" value="RCN58370.1"/>
    <property type="molecule type" value="Genomic_DNA"/>
</dbReference>
<dbReference type="InterPro" id="IPR023576">
    <property type="entry name" value="UbiE/COQ5_MeTrFase_CS"/>
</dbReference>
<feature type="binding site" evidence="1">
    <location>
        <position position="96"/>
    </location>
    <ligand>
        <name>S-adenosyl-L-methionine</name>
        <dbReference type="ChEBI" id="CHEBI:59789"/>
    </ligand>
</feature>
<dbReference type="GO" id="GO:0032259">
    <property type="term" value="P:methylation"/>
    <property type="evidence" value="ECO:0007669"/>
    <property type="project" value="UniProtKB-KW"/>
</dbReference>
<dbReference type="CDD" id="cd02440">
    <property type="entry name" value="AdoMet_MTases"/>
    <property type="match status" value="1"/>
</dbReference>
<dbReference type="Pfam" id="PF01209">
    <property type="entry name" value="Ubie_methyltran"/>
    <property type="match status" value="1"/>
</dbReference>
<keyword evidence="1 2" id="KW-0489">Methyltransferase</keyword>
<dbReference type="GO" id="GO:0009060">
    <property type="term" value="P:aerobic respiration"/>
    <property type="evidence" value="ECO:0007669"/>
    <property type="project" value="UniProtKB-UniRule"/>
</dbReference>
<dbReference type="AlphaFoldDB" id="A0A1C2G1V5"/>
<sequence>MDKEQAEPTTHFGYREVPESEKTRLVGRVFRSVATRYDLMNDLMSGGLHRAWKAFALNIAAAKPGERVLDLAGGTGDLAAAMAVRVSDRGLVVLSDINDAMLAVGRDRLMDRGTPRRLTYVQANAESLPFPDNTFDLITIGFGLRNVTHKDRALAAMSRALKPGGRCVVLEFSRPRSPLFGRLYDAYSFAVVPKLGRYVAQDEESYQYLVESIRKHPDQEALKALMEDAGLQRVTYWNLTGGIVAVHRGYKL</sequence>
<accession>A0A1C2G1V5</accession>
<comment type="pathway">
    <text evidence="1">Quinol/quinone metabolism; menaquinone biosynthesis; menaquinol from 1,4-dihydroxy-2-naphthoate: step 2/2.</text>
</comment>
<comment type="caution">
    <text evidence="2">The sequence shown here is derived from an EMBL/GenBank/DDBJ whole genome shotgun (WGS) entry which is preliminary data.</text>
</comment>
<dbReference type="Proteomes" id="UP000253250">
    <property type="component" value="Unassembled WGS sequence"/>
</dbReference>
<reference evidence="2 3" key="1">
    <citation type="submission" date="2018-02" db="EMBL/GenBank/DDBJ databases">
        <title>Insights into the biology of acidophilic members of the Acidiferrobacteraceae family derived from comparative genomic analyses.</title>
        <authorList>
            <person name="Issotta F."/>
            <person name="Thyssen C."/>
            <person name="Mena C."/>
            <person name="Moya A."/>
            <person name="Bellenberg S."/>
            <person name="Sproer C."/>
            <person name="Covarrubias P.C."/>
            <person name="Sand W."/>
            <person name="Quatrini R."/>
            <person name="Vera M."/>
        </authorList>
    </citation>
    <scope>NUCLEOTIDE SEQUENCE [LARGE SCALE GENOMIC DNA]</scope>
    <source>
        <strain evidence="3">m-1</strain>
    </source>
</reference>
<dbReference type="EC" id="2.1.1.201" evidence="1"/>
<dbReference type="InterPro" id="IPR029063">
    <property type="entry name" value="SAM-dependent_MTases_sf"/>
</dbReference>
<name>A0A1C2G1V5_9GAMM</name>
<comment type="catalytic activity">
    <reaction evidence="1">
        <text>a 2-methoxy-6-(all-trans-polyprenyl)benzene-1,4-diol + S-adenosyl-L-methionine = a 5-methoxy-2-methyl-3-(all-trans-polyprenyl)benzene-1,4-diol + S-adenosyl-L-homocysteine + H(+)</text>
        <dbReference type="Rhea" id="RHEA:28286"/>
        <dbReference type="Rhea" id="RHEA-COMP:10858"/>
        <dbReference type="Rhea" id="RHEA-COMP:10859"/>
        <dbReference type="ChEBI" id="CHEBI:15378"/>
        <dbReference type="ChEBI" id="CHEBI:57856"/>
        <dbReference type="ChEBI" id="CHEBI:59789"/>
        <dbReference type="ChEBI" id="CHEBI:84166"/>
        <dbReference type="ChEBI" id="CHEBI:84167"/>
        <dbReference type="EC" id="2.1.1.201"/>
    </reaction>
</comment>
<dbReference type="Gene3D" id="3.40.50.150">
    <property type="entry name" value="Vaccinia Virus protein VP39"/>
    <property type="match status" value="1"/>
</dbReference>
<dbReference type="GO" id="GO:0043770">
    <property type="term" value="F:demethylmenaquinone methyltransferase activity"/>
    <property type="evidence" value="ECO:0007669"/>
    <property type="project" value="UniProtKB-UniRule"/>
</dbReference>
<comment type="function">
    <text evidence="1">Methyltransferase required for the conversion of demethylmenaquinol (DMKH2) to menaquinol (MKH2) and the conversion of 2-polyprenyl-6-methoxy-1,4-benzoquinol (DDMQH2) to 2-polyprenyl-3-methyl-6-methoxy-1,4-benzoquinol (DMQH2).</text>
</comment>